<keyword evidence="12" id="KW-0131">Cell cycle</keyword>
<dbReference type="EMBL" id="MELI01000029">
    <property type="protein sequence ID" value="OFW34855.1"/>
    <property type="molecule type" value="Genomic_DNA"/>
</dbReference>
<proteinExistence type="inferred from homology"/>
<dbReference type="InterPro" id="IPR013437">
    <property type="entry name" value="FtsW"/>
</dbReference>
<feature type="transmembrane region" description="Helical" evidence="23">
    <location>
        <begin position="78"/>
        <end position="98"/>
    </location>
</feature>
<evidence type="ECO:0000256" key="3">
    <source>
        <dbReference type="ARBA" id="ARBA00022475"/>
    </source>
</evidence>
<evidence type="ECO:0000256" key="7">
    <source>
        <dbReference type="ARBA" id="ARBA00022692"/>
    </source>
</evidence>
<keyword evidence="4 24" id="KW-0132">Cell division</keyword>
<feature type="compositionally biased region" description="Basic residues" evidence="22">
    <location>
        <begin position="433"/>
        <end position="445"/>
    </location>
</feature>
<evidence type="ECO:0000256" key="5">
    <source>
        <dbReference type="ARBA" id="ARBA00022676"/>
    </source>
</evidence>
<accession>A0A1F2UUM1</accession>
<feature type="transmembrane region" description="Helical" evidence="23">
    <location>
        <begin position="147"/>
        <end position="163"/>
    </location>
</feature>
<feature type="compositionally biased region" description="Low complexity" evidence="22">
    <location>
        <begin position="470"/>
        <end position="482"/>
    </location>
</feature>
<feature type="transmembrane region" description="Helical" evidence="23">
    <location>
        <begin position="344"/>
        <end position="365"/>
    </location>
</feature>
<feature type="region of interest" description="Disordered" evidence="22">
    <location>
        <begin position="386"/>
        <end position="489"/>
    </location>
</feature>
<evidence type="ECO:0000256" key="1">
    <source>
        <dbReference type="ARBA" id="ARBA00004651"/>
    </source>
</evidence>
<evidence type="ECO:0000256" key="11">
    <source>
        <dbReference type="ARBA" id="ARBA00023136"/>
    </source>
</evidence>
<evidence type="ECO:0000256" key="10">
    <source>
        <dbReference type="ARBA" id="ARBA00022989"/>
    </source>
</evidence>
<protein>
    <recommendedName>
        <fullName evidence="17">Probable peptidoglycan glycosyltransferase FtsW</fullName>
        <ecNumber evidence="19">2.4.99.28</ecNumber>
    </recommendedName>
    <alternativeName>
        <fullName evidence="18">Cell division protein FtsW</fullName>
    </alternativeName>
    <alternativeName>
        <fullName evidence="15">Cell wall polymerase</fullName>
    </alternativeName>
    <alternativeName>
        <fullName evidence="14">Peptidoglycan polymerase</fullName>
    </alternativeName>
</protein>
<keyword evidence="10 23" id="KW-1133">Transmembrane helix</keyword>
<evidence type="ECO:0000256" key="22">
    <source>
        <dbReference type="SAM" id="MobiDB-lite"/>
    </source>
</evidence>
<comment type="subcellular location">
    <subcellularLocation>
        <location evidence="1">Cell membrane</location>
        <topology evidence="1">Multi-pass membrane protein</topology>
    </subcellularLocation>
</comment>
<comment type="catalytic activity">
    <reaction evidence="20">
        <text>[GlcNAc-(1-&gt;4)-Mur2Ac(oyl-L-Ala-gamma-D-Glu-L-Lys-D-Ala-D-Ala)](n)-di-trans,octa-cis-undecaprenyl diphosphate + beta-D-GlcNAc-(1-&gt;4)-Mur2Ac(oyl-L-Ala-gamma-D-Glu-L-Lys-D-Ala-D-Ala)-di-trans,octa-cis-undecaprenyl diphosphate = [GlcNAc-(1-&gt;4)-Mur2Ac(oyl-L-Ala-gamma-D-Glu-L-Lys-D-Ala-D-Ala)](n+1)-di-trans,octa-cis-undecaprenyl diphosphate + di-trans,octa-cis-undecaprenyl diphosphate + H(+)</text>
        <dbReference type="Rhea" id="RHEA:23708"/>
        <dbReference type="Rhea" id="RHEA-COMP:9602"/>
        <dbReference type="Rhea" id="RHEA-COMP:9603"/>
        <dbReference type="ChEBI" id="CHEBI:15378"/>
        <dbReference type="ChEBI" id="CHEBI:58405"/>
        <dbReference type="ChEBI" id="CHEBI:60033"/>
        <dbReference type="ChEBI" id="CHEBI:78435"/>
        <dbReference type="EC" id="2.4.99.28"/>
    </reaction>
</comment>
<feature type="transmembrane region" description="Helical" evidence="23">
    <location>
        <begin position="12"/>
        <end position="33"/>
    </location>
</feature>
<dbReference type="GO" id="GO:0008360">
    <property type="term" value="P:regulation of cell shape"/>
    <property type="evidence" value="ECO:0007669"/>
    <property type="project" value="UniProtKB-KW"/>
</dbReference>
<dbReference type="PANTHER" id="PTHR30474">
    <property type="entry name" value="CELL CYCLE PROTEIN"/>
    <property type="match status" value="1"/>
</dbReference>
<dbReference type="InterPro" id="IPR001182">
    <property type="entry name" value="FtsW/RodA"/>
</dbReference>
<dbReference type="PANTHER" id="PTHR30474:SF2">
    <property type="entry name" value="PEPTIDOGLYCAN GLYCOSYLTRANSFERASE FTSW-RELATED"/>
    <property type="match status" value="1"/>
</dbReference>
<evidence type="ECO:0000256" key="15">
    <source>
        <dbReference type="ARBA" id="ARBA00033270"/>
    </source>
</evidence>
<keyword evidence="3" id="KW-1003">Cell membrane</keyword>
<keyword evidence="8" id="KW-0133">Cell shape</keyword>
<organism evidence="24 25">
    <name type="scientific">Candidatus Aquicultor primus</name>
    <dbReference type="NCBI Taxonomy" id="1797195"/>
    <lineage>
        <taxon>Bacteria</taxon>
        <taxon>Bacillati</taxon>
        <taxon>Actinomycetota</taxon>
        <taxon>Candidatus Aquicultoria</taxon>
        <taxon>Candidatus Aquicultorales</taxon>
        <taxon>Candidatus Aquicultoraceae</taxon>
        <taxon>Candidatus Aquicultor</taxon>
    </lineage>
</organism>
<keyword evidence="5" id="KW-0328">Glycosyltransferase</keyword>
<dbReference type="NCBIfam" id="TIGR02614">
    <property type="entry name" value="ftsW"/>
    <property type="match status" value="1"/>
</dbReference>
<dbReference type="GO" id="GO:0051301">
    <property type="term" value="P:cell division"/>
    <property type="evidence" value="ECO:0007669"/>
    <property type="project" value="UniProtKB-KW"/>
</dbReference>
<dbReference type="GO" id="GO:0009252">
    <property type="term" value="P:peptidoglycan biosynthetic process"/>
    <property type="evidence" value="ECO:0007669"/>
    <property type="project" value="UniProtKB-KW"/>
</dbReference>
<feature type="compositionally biased region" description="Polar residues" evidence="22">
    <location>
        <begin position="451"/>
        <end position="461"/>
    </location>
</feature>
<comment type="caution">
    <text evidence="24">The sequence shown here is derived from an EMBL/GenBank/DDBJ whole genome shotgun (WGS) entry which is preliminary data.</text>
</comment>
<feature type="transmembrane region" description="Helical" evidence="23">
    <location>
        <begin position="267"/>
        <end position="294"/>
    </location>
</feature>
<keyword evidence="6" id="KW-0808">Transferase</keyword>
<evidence type="ECO:0000256" key="20">
    <source>
        <dbReference type="ARBA" id="ARBA00049902"/>
    </source>
</evidence>
<dbReference type="EC" id="2.4.99.28" evidence="19"/>
<gene>
    <name evidence="24" type="ORF">A2074_06730</name>
</gene>
<evidence type="ECO:0000256" key="4">
    <source>
        <dbReference type="ARBA" id="ARBA00022618"/>
    </source>
</evidence>
<evidence type="ECO:0000256" key="9">
    <source>
        <dbReference type="ARBA" id="ARBA00022984"/>
    </source>
</evidence>
<evidence type="ECO:0000256" key="14">
    <source>
        <dbReference type="ARBA" id="ARBA00032370"/>
    </source>
</evidence>
<evidence type="ECO:0000256" key="16">
    <source>
        <dbReference type="ARBA" id="ARBA00038053"/>
    </source>
</evidence>
<keyword evidence="7 23" id="KW-0812">Transmembrane</keyword>
<evidence type="ECO:0000256" key="8">
    <source>
        <dbReference type="ARBA" id="ARBA00022960"/>
    </source>
</evidence>
<evidence type="ECO:0000256" key="13">
    <source>
        <dbReference type="ARBA" id="ARBA00023316"/>
    </source>
</evidence>
<comment type="pathway">
    <text evidence="2">Cell wall biogenesis; peptidoglycan biosynthesis.</text>
</comment>
<comment type="function">
    <text evidence="21">Peptidoglycan polymerase that is essential for cell division.</text>
</comment>
<evidence type="ECO:0000256" key="6">
    <source>
        <dbReference type="ARBA" id="ARBA00022679"/>
    </source>
</evidence>
<comment type="similarity">
    <text evidence="16">Belongs to the SEDS family. FtsW subfamily.</text>
</comment>
<dbReference type="Proteomes" id="UP000178086">
    <property type="component" value="Unassembled WGS sequence"/>
</dbReference>
<evidence type="ECO:0000256" key="2">
    <source>
        <dbReference type="ARBA" id="ARBA00004752"/>
    </source>
</evidence>
<evidence type="ECO:0000313" key="24">
    <source>
        <dbReference type="EMBL" id="OFW34855.1"/>
    </source>
</evidence>
<evidence type="ECO:0000256" key="18">
    <source>
        <dbReference type="ARBA" id="ARBA00041418"/>
    </source>
</evidence>
<dbReference type="AlphaFoldDB" id="A0A1F2UUM1"/>
<dbReference type="GO" id="GO:0015648">
    <property type="term" value="F:lipid-linked peptidoglycan transporter activity"/>
    <property type="evidence" value="ECO:0007669"/>
    <property type="project" value="TreeGrafter"/>
</dbReference>
<dbReference type="GO" id="GO:0005886">
    <property type="term" value="C:plasma membrane"/>
    <property type="evidence" value="ECO:0007669"/>
    <property type="project" value="UniProtKB-SubCell"/>
</dbReference>
<keyword evidence="11 23" id="KW-0472">Membrane</keyword>
<dbReference type="GO" id="GO:0008955">
    <property type="term" value="F:peptidoglycan glycosyltransferase activity"/>
    <property type="evidence" value="ECO:0007669"/>
    <property type="project" value="UniProtKB-EC"/>
</dbReference>
<feature type="transmembrane region" description="Helical" evidence="23">
    <location>
        <begin position="168"/>
        <end position="184"/>
    </location>
</feature>
<feature type="transmembrane region" description="Helical" evidence="23">
    <location>
        <begin position="190"/>
        <end position="207"/>
    </location>
</feature>
<feature type="compositionally biased region" description="Basic residues" evidence="22">
    <location>
        <begin position="396"/>
        <end position="411"/>
    </location>
</feature>
<feature type="transmembrane region" description="Helical" evidence="23">
    <location>
        <begin position="53"/>
        <end position="71"/>
    </location>
</feature>
<keyword evidence="9" id="KW-0573">Peptidoglycan synthesis</keyword>
<evidence type="ECO:0000256" key="23">
    <source>
        <dbReference type="SAM" id="Phobius"/>
    </source>
</evidence>
<evidence type="ECO:0000256" key="12">
    <source>
        <dbReference type="ARBA" id="ARBA00023306"/>
    </source>
</evidence>
<evidence type="ECO:0000256" key="19">
    <source>
        <dbReference type="ARBA" id="ARBA00044770"/>
    </source>
</evidence>
<dbReference type="GO" id="GO:0032153">
    <property type="term" value="C:cell division site"/>
    <property type="evidence" value="ECO:0007669"/>
    <property type="project" value="TreeGrafter"/>
</dbReference>
<reference evidence="24 25" key="1">
    <citation type="journal article" date="2016" name="Nat. Commun.">
        <title>Thousands of microbial genomes shed light on interconnected biogeochemical processes in an aquifer system.</title>
        <authorList>
            <person name="Anantharaman K."/>
            <person name="Brown C.T."/>
            <person name="Hug L.A."/>
            <person name="Sharon I."/>
            <person name="Castelle C.J."/>
            <person name="Probst A.J."/>
            <person name="Thomas B.C."/>
            <person name="Singh A."/>
            <person name="Wilkins M.J."/>
            <person name="Karaoz U."/>
            <person name="Brodie E.L."/>
            <person name="Williams K.H."/>
            <person name="Hubbard S.S."/>
            <person name="Banfield J.F."/>
        </authorList>
    </citation>
    <scope>NUCLEOTIDE SEQUENCE [LARGE SCALE GENOMIC DNA]</scope>
</reference>
<evidence type="ECO:0000256" key="17">
    <source>
        <dbReference type="ARBA" id="ARBA00041185"/>
    </source>
</evidence>
<evidence type="ECO:0000313" key="25">
    <source>
        <dbReference type="Proteomes" id="UP000178086"/>
    </source>
</evidence>
<keyword evidence="13" id="KW-0961">Cell wall biogenesis/degradation</keyword>
<feature type="transmembrane region" description="Helical" evidence="23">
    <location>
        <begin position="306"/>
        <end position="324"/>
    </location>
</feature>
<sequence length="489" mass="52877">MARARTKDRHDYYRLLGLVFIMILFGLIMVLSASSIRAFASTGDSYYYIKKQSLAALIGFVALMIASRIPLRSIQGLARPAVGLSMIMLVAVLIPGIGKSAGGATSWFSFGGFQIQPSEIAKLAVIIFTADVFTRCRKDLDDLKELFYSYAVVIILIVTLIMLQPDMGTTITICLAVLATVFVAGFDLKYLFLLVTTGGIGATYLIYSASYRLKRISAFLNPSADPLGAGYQIRQSLLAFGSGGLFGVGLGMSRQKYFYLPAAHTDFIFAIIGEELGLLGTLATIILFASFAYYGVRISLKCNSHFGRLLGTGVTSMIVLQALVNMGTVTQILPITGIPMPFISYGGSSLMVNLAAVGLLLSIAVDNERESKSRRRKSRLSLFDGSQEDLAERKTTSRSRKTKKSASRKKPVAASSNVVSMKDSKSATSAKATSKKRKADTKKRSSSSATNTTGRTKTNASDNKRRRNSGTRVSGSSISRSTTKSKKRP</sequence>
<name>A0A1F2UUM1_9ACTN</name>
<dbReference type="GO" id="GO:0071555">
    <property type="term" value="P:cell wall organization"/>
    <property type="evidence" value="ECO:0007669"/>
    <property type="project" value="UniProtKB-KW"/>
</dbReference>
<dbReference type="Pfam" id="PF01098">
    <property type="entry name" value="FTSW_RODA_SPOVE"/>
    <property type="match status" value="1"/>
</dbReference>
<evidence type="ECO:0000256" key="21">
    <source>
        <dbReference type="ARBA" id="ARBA00049966"/>
    </source>
</evidence>